<dbReference type="GO" id="GO:0003677">
    <property type="term" value="F:DNA binding"/>
    <property type="evidence" value="ECO:0007669"/>
    <property type="project" value="InterPro"/>
</dbReference>
<keyword evidence="3" id="KW-1185">Reference proteome</keyword>
<gene>
    <name evidence="2" type="ORF">VW23_017310</name>
</gene>
<dbReference type="AlphaFoldDB" id="A0A1E5XRP9"/>
<dbReference type="InterPro" id="IPR008807">
    <property type="entry name" value="ROS_MUCR"/>
</dbReference>
<dbReference type="Pfam" id="PF05443">
    <property type="entry name" value="ROS_MUCR"/>
    <property type="match status" value="1"/>
</dbReference>
<evidence type="ECO:0000313" key="2">
    <source>
        <dbReference type="EMBL" id="OEO31245.1"/>
    </source>
</evidence>
<dbReference type="EMBL" id="LAJE02000165">
    <property type="protein sequence ID" value="OEO31245.1"/>
    <property type="molecule type" value="Genomic_DNA"/>
</dbReference>
<evidence type="ECO:0000313" key="3">
    <source>
        <dbReference type="Proteomes" id="UP000095463"/>
    </source>
</evidence>
<comment type="caution">
    <text evidence="2">The sequence shown here is derived from an EMBL/GenBank/DDBJ whole genome shotgun (WGS) entry which is preliminary data.</text>
</comment>
<dbReference type="RefSeq" id="WP_069909583.1">
    <property type="nucleotide sequence ID" value="NZ_LAJE02000165.1"/>
</dbReference>
<dbReference type="GO" id="GO:0008270">
    <property type="term" value="F:zinc ion binding"/>
    <property type="evidence" value="ECO:0007669"/>
    <property type="project" value="InterPro"/>
</dbReference>
<proteinExistence type="inferred from homology"/>
<dbReference type="InterPro" id="IPR041920">
    <property type="entry name" value="ROS/MUCR_sf"/>
</dbReference>
<dbReference type="Proteomes" id="UP000095463">
    <property type="component" value="Unassembled WGS sequence"/>
</dbReference>
<reference evidence="2 3" key="1">
    <citation type="journal article" date="2015" name="Genome Announc.">
        <title>Genome Assemblies of Three Soil-Associated Devosia species: D. insulae, D. limi, and D. soli.</title>
        <authorList>
            <person name="Hassan Y.I."/>
            <person name="Lepp D."/>
            <person name="Zhou T."/>
        </authorList>
    </citation>
    <scope>NUCLEOTIDE SEQUENCE [LARGE SCALE GENOMIC DNA]</scope>
    <source>
        <strain evidence="2 3">DS-56</strain>
    </source>
</reference>
<protein>
    <submittedName>
        <fullName evidence="2">MucR family transcriptional regulator</fullName>
    </submittedName>
</protein>
<sequence length="158" mass="16905">MESGTLNSAAAAIADARGSQLIELSADIVSAYVSHNALSASDIPKLIATVHATLSGLGGASEPEVVVELRPAVPVKKSITPDYLICLEDGKKFKSLKRHLRTEYDMSPEEYRAKWGLPVDYPMVAPTYSEARSRLAKTIGLGRKPKATAARGRAKIVS</sequence>
<organism evidence="2 3">
    <name type="scientific">Devosia insulae DS-56</name>
    <dbReference type="NCBI Taxonomy" id="1116389"/>
    <lineage>
        <taxon>Bacteria</taxon>
        <taxon>Pseudomonadati</taxon>
        <taxon>Pseudomonadota</taxon>
        <taxon>Alphaproteobacteria</taxon>
        <taxon>Hyphomicrobiales</taxon>
        <taxon>Devosiaceae</taxon>
        <taxon>Devosia</taxon>
    </lineage>
</organism>
<comment type="similarity">
    <text evidence="1">Belongs to the ros/MucR family.</text>
</comment>
<accession>A0A1E5XRP9</accession>
<dbReference type="OrthoDB" id="9809693at2"/>
<evidence type="ECO:0000256" key="1">
    <source>
        <dbReference type="ARBA" id="ARBA00007031"/>
    </source>
</evidence>
<dbReference type="Gene3D" id="1.10.10.1550">
    <property type="entry name" value="ROS/MUCR transcriptional regulator protein"/>
    <property type="match status" value="1"/>
</dbReference>
<name>A0A1E5XRP9_9HYPH</name>
<dbReference type="GO" id="GO:0006355">
    <property type="term" value="P:regulation of DNA-templated transcription"/>
    <property type="evidence" value="ECO:0007669"/>
    <property type="project" value="InterPro"/>
</dbReference>